<keyword evidence="5" id="KW-1185">Reference proteome</keyword>
<dbReference type="RefSeq" id="XP_044549471.1">
    <property type="nucleotide sequence ID" value="XM_044692805.1"/>
</dbReference>
<feature type="region of interest" description="Disordered" evidence="2">
    <location>
        <begin position="463"/>
        <end position="517"/>
    </location>
</feature>
<dbReference type="GO" id="GO:0000398">
    <property type="term" value="P:mRNA splicing, via spliceosome"/>
    <property type="evidence" value="ECO:0007669"/>
    <property type="project" value="InterPro"/>
</dbReference>
<comment type="similarity">
    <text evidence="1">Belongs to the SNW family.</text>
</comment>
<organism evidence="4 5">
    <name type="scientific">Naegleria lovaniensis</name>
    <name type="common">Amoeba</name>
    <dbReference type="NCBI Taxonomy" id="51637"/>
    <lineage>
        <taxon>Eukaryota</taxon>
        <taxon>Discoba</taxon>
        <taxon>Heterolobosea</taxon>
        <taxon>Tetramitia</taxon>
        <taxon>Eutetramitia</taxon>
        <taxon>Vahlkampfiidae</taxon>
        <taxon>Naegleria</taxon>
    </lineage>
</organism>
<dbReference type="PANTHER" id="PTHR12096">
    <property type="entry name" value="NUCLEAR PROTEIN SKIP-RELATED"/>
    <property type="match status" value="1"/>
</dbReference>
<evidence type="ECO:0000313" key="4">
    <source>
        <dbReference type="EMBL" id="KAG2385478.1"/>
    </source>
</evidence>
<protein>
    <recommendedName>
        <fullName evidence="3">SKI-interacting protein SKIP SNW domain-containing protein</fullName>
    </recommendedName>
</protein>
<feature type="compositionally biased region" description="Basic and acidic residues" evidence="2">
    <location>
        <begin position="350"/>
        <end position="382"/>
    </location>
</feature>
<reference evidence="4 5" key="1">
    <citation type="journal article" date="2018" name="BMC Genomics">
        <title>The genome of Naegleria lovaniensis, the basis for a comparative approach to unravel pathogenicity factors of the human pathogenic amoeba N. fowleri.</title>
        <authorList>
            <person name="Liechti N."/>
            <person name="Schurch N."/>
            <person name="Bruggmann R."/>
            <person name="Wittwer M."/>
        </authorList>
    </citation>
    <scope>NUCLEOTIDE SEQUENCE [LARGE SCALE GENOMIC DNA]</scope>
    <source>
        <strain evidence="4 5">ATCC 30569</strain>
    </source>
</reference>
<feature type="region of interest" description="Disordered" evidence="2">
    <location>
        <begin position="530"/>
        <end position="567"/>
    </location>
</feature>
<proteinExistence type="inferred from homology"/>
<feature type="compositionally biased region" description="Basic and acidic residues" evidence="2">
    <location>
        <begin position="550"/>
        <end position="567"/>
    </location>
</feature>
<sequence>MSSLFASLPPPKHSNHALMLDKEQNGDEEISIMMKKSTLNHNSRVKLNQQSAIPKYGEREYSDWIPSTEADFDDGGAYPEIHVSQFPLNMGRKSEYRNASGNVLSVQVDANGNVNFDKIVTQGMRKGALAFTKFSDMIEADVDDDELAKPSSDQSATNLLETKKAIEQKLNIKISSAHIGEGISRSVAAASENKIEKRQFFRYKPRGGTDADIKFIQIEEAPTDPVEPAKFHIKKMPNGPPSPPATVMHSEAKKLTKVDQANWDIPPCVSNYTNRKGIIIPLDKRILADGRNLQQITINSKFADFTGSLNLAEHNARLEIKERAEMQRKIAEMEQERELQQTRELANRAKQLHKDLKSKEERARSRTVDRRATSSEGREVSERVNFNQPQKTAYSAGEVQIDSRVLNRSSSAMTDTSKFDDEDYNVYDTALFGETNTGKLYNPNKERIRMFQELDESVNMKDKFETDEEPSSRNASRRQPGPVVFQKEVSASSSNTRNTEAASSEPSKEDDDPFGFSKFLTDTKKRKTFDHIGQKGFMSATAGSSSINPEDYRGSKKKKMEFTKSKE</sequence>
<evidence type="ECO:0000256" key="2">
    <source>
        <dbReference type="SAM" id="MobiDB-lite"/>
    </source>
</evidence>
<evidence type="ECO:0000259" key="3">
    <source>
        <dbReference type="Pfam" id="PF02731"/>
    </source>
</evidence>
<evidence type="ECO:0000256" key="1">
    <source>
        <dbReference type="ARBA" id="ARBA00010197"/>
    </source>
</evidence>
<name>A0AA88KK63_NAELO</name>
<feature type="region of interest" description="Disordered" evidence="2">
    <location>
        <begin position="350"/>
        <end position="399"/>
    </location>
</feature>
<accession>A0AA88KK63</accession>
<dbReference type="InterPro" id="IPR004015">
    <property type="entry name" value="SKI-int_prot_SKIP_SNW-dom"/>
</dbReference>
<feature type="compositionally biased region" description="Polar residues" evidence="2">
    <location>
        <begin position="384"/>
        <end position="393"/>
    </location>
</feature>
<gene>
    <name evidence="4" type="ORF">C9374_003293</name>
</gene>
<dbReference type="GO" id="GO:0005681">
    <property type="term" value="C:spliceosomal complex"/>
    <property type="evidence" value="ECO:0007669"/>
    <property type="project" value="InterPro"/>
</dbReference>
<dbReference type="EMBL" id="PYSW02000018">
    <property type="protein sequence ID" value="KAG2385478.1"/>
    <property type="molecule type" value="Genomic_DNA"/>
</dbReference>
<dbReference type="Proteomes" id="UP000816034">
    <property type="component" value="Unassembled WGS sequence"/>
</dbReference>
<evidence type="ECO:0000313" key="5">
    <source>
        <dbReference type="Proteomes" id="UP000816034"/>
    </source>
</evidence>
<comment type="caution">
    <text evidence="4">The sequence shown here is derived from an EMBL/GenBank/DDBJ whole genome shotgun (WGS) entry which is preliminary data.</text>
</comment>
<dbReference type="InterPro" id="IPR017862">
    <property type="entry name" value="SKI-int_prot_SKIP"/>
</dbReference>
<dbReference type="AlphaFoldDB" id="A0AA88KK63"/>
<dbReference type="GeneID" id="68095748"/>
<feature type="compositionally biased region" description="Polar residues" evidence="2">
    <location>
        <begin position="489"/>
        <end position="505"/>
    </location>
</feature>
<feature type="domain" description="SKI-interacting protein SKIP SNW" evidence="3">
    <location>
        <begin position="200"/>
        <end position="351"/>
    </location>
</feature>
<dbReference type="Pfam" id="PF02731">
    <property type="entry name" value="SKIP_SNW"/>
    <property type="match status" value="1"/>
</dbReference>